<sequence>MSLNDDWRARSLRAVWHPCTQMKLHEGQPGGRPGLPLVPVVRAEGVWLHDAEGRRILDGISSWWVNLFGHNHPALREALVDQLGRLDHVMLAGFTHPPVVELSERLGALTGLGHAFYGSDGASATEIALKMSAHAWRNQGEPDKTRFVGLAGGYHGETVGALAVTDLGIFRDAYAPLVRLAATVDSPDARGARAGESAADVAERAAAALAVWLEANHAQTAAVILEPLVQCASGMAMHDPVYLRRVRELCDRWRVHLVLDEIAVGFGRTGTLFAHQQAGIRPDFLCLSKGLTGGMLPLSAVLTTDAVYRAFWDDEVARGFLHSHSYTGNPLACRAALAVLDLFEREAVLERNRETAAALDARLAPLHAHPRVRHARRTGMIWAWDIDTTLPDFARRYGRAALERGLLLRPIGRTLYLMPPYAIDPAGEDGSGAFLARTALEALEATLAQEGEVAPAPSAAPSGTGAIDAV</sequence>
<dbReference type="InterPro" id="IPR015422">
    <property type="entry name" value="PyrdxlP-dep_Trfase_small"/>
</dbReference>
<keyword evidence="6 9" id="KW-0093">Biotin biosynthesis</keyword>
<evidence type="ECO:0000256" key="4">
    <source>
        <dbReference type="ARBA" id="ARBA00022679"/>
    </source>
</evidence>
<dbReference type="InterPro" id="IPR015424">
    <property type="entry name" value="PyrdxlP-dep_Trfase"/>
</dbReference>
<feature type="binding site" evidence="9">
    <location>
        <position position="323"/>
    </location>
    <ligand>
        <name>substrate</name>
    </ligand>
</feature>
<feature type="binding site" evidence="9">
    <location>
        <position position="260"/>
    </location>
    <ligand>
        <name>pyridoxal 5'-phosphate</name>
        <dbReference type="ChEBI" id="CHEBI:597326"/>
    </ligand>
</feature>
<comment type="similarity">
    <text evidence="9">Belongs to the class-III pyridoxal-phosphate-dependent aminotransferase family. BioA subfamily.</text>
</comment>
<evidence type="ECO:0000256" key="7">
    <source>
        <dbReference type="ARBA" id="ARBA00022898"/>
    </source>
</evidence>
<reference evidence="11 12" key="1">
    <citation type="submission" date="2024-06" db="EMBL/GenBank/DDBJ databases">
        <title>Genomic Encyclopedia of Type Strains, Phase IV (KMG-IV): sequencing the most valuable type-strain genomes for metagenomic binning, comparative biology and taxonomic classification.</title>
        <authorList>
            <person name="Goeker M."/>
        </authorList>
    </citation>
    <scope>NUCLEOTIDE SEQUENCE [LARGE SCALE GENOMIC DNA]</scope>
    <source>
        <strain evidence="11 12">D-501</strain>
    </source>
</reference>
<evidence type="ECO:0000256" key="6">
    <source>
        <dbReference type="ARBA" id="ARBA00022756"/>
    </source>
</evidence>
<dbReference type="GO" id="GO:0004015">
    <property type="term" value="F:adenosylmethionine-8-amino-7-oxononanoate transaminase activity"/>
    <property type="evidence" value="ECO:0007669"/>
    <property type="project" value="UniProtKB-EC"/>
</dbReference>
<feature type="compositionally biased region" description="Low complexity" evidence="10">
    <location>
        <begin position="451"/>
        <end position="462"/>
    </location>
</feature>
<dbReference type="Gene3D" id="3.90.1150.10">
    <property type="entry name" value="Aspartate Aminotransferase, domain 1"/>
    <property type="match status" value="1"/>
</dbReference>
<proteinExistence type="inferred from homology"/>
<comment type="pathway">
    <text evidence="2 9">Cofactor biosynthesis; biotin biosynthesis; 7,8-diaminononanoate from 8-amino-7-oxononanoate (SAM route): step 1/1.</text>
</comment>
<dbReference type="SUPFAM" id="SSF53383">
    <property type="entry name" value="PLP-dependent transferases"/>
    <property type="match status" value="1"/>
</dbReference>
<dbReference type="InterPro" id="IPR005815">
    <property type="entry name" value="BioA"/>
</dbReference>
<accession>A0ABV2INX9</accession>
<dbReference type="PANTHER" id="PTHR42684">
    <property type="entry name" value="ADENOSYLMETHIONINE-8-AMINO-7-OXONONANOATE AMINOTRANSFERASE"/>
    <property type="match status" value="1"/>
</dbReference>
<comment type="cofactor">
    <cofactor evidence="1 9">
        <name>pyridoxal 5'-phosphate</name>
        <dbReference type="ChEBI" id="CHEBI:597326"/>
    </cofactor>
</comment>
<dbReference type="InterPro" id="IPR049704">
    <property type="entry name" value="Aminotrans_3_PPA_site"/>
</dbReference>
<comment type="catalytic activity">
    <reaction evidence="8 9">
        <text>(8S)-8-amino-7-oxononanoate + S-adenosyl-L-methionine = S-adenosyl-4-methylsulfanyl-2-oxobutanoate + (7R,8S)-7,8-diammoniononanoate</text>
        <dbReference type="Rhea" id="RHEA:16861"/>
        <dbReference type="ChEBI" id="CHEBI:16490"/>
        <dbReference type="ChEBI" id="CHEBI:59789"/>
        <dbReference type="ChEBI" id="CHEBI:149468"/>
        <dbReference type="ChEBI" id="CHEBI:149469"/>
        <dbReference type="EC" id="2.6.1.62"/>
    </reaction>
</comment>
<evidence type="ECO:0000256" key="5">
    <source>
        <dbReference type="ARBA" id="ARBA00022691"/>
    </source>
</evidence>
<dbReference type="EMBL" id="JBEPLS010000008">
    <property type="protein sequence ID" value="MET3604645.1"/>
    <property type="molecule type" value="Genomic_DNA"/>
</dbReference>
<feature type="binding site" evidence="9">
    <location>
        <position position="289"/>
    </location>
    <ligand>
        <name>substrate</name>
    </ligand>
</feature>
<dbReference type="RefSeq" id="WP_256365852.1">
    <property type="nucleotide sequence ID" value="NZ_CP035708.1"/>
</dbReference>
<comment type="caution">
    <text evidence="11">The sequence shown here is derived from an EMBL/GenBank/DDBJ whole genome shotgun (WGS) entry which is preliminary data.</text>
</comment>
<feature type="binding site" evidence="9">
    <location>
        <position position="154"/>
    </location>
    <ligand>
        <name>substrate</name>
    </ligand>
</feature>
<evidence type="ECO:0000256" key="10">
    <source>
        <dbReference type="SAM" id="MobiDB-lite"/>
    </source>
</evidence>
<evidence type="ECO:0000256" key="9">
    <source>
        <dbReference type="HAMAP-Rule" id="MF_00834"/>
    </source>
</evidence>
<dbReference type="InterPro" id="IPR005814">
    <property type="entry name" value="Aminotrans_3"/>
</dbReference>
<evidence type="ECO:0000256" key="3">
    <source>
        <dbReference type="ARBA" id="ARBA00022576"/>
    </source>
</evidence>
<dbReference type="EC" id="2.6.1.62" evidence="9"/>
<evidence type="ECO:0000256" key="8">
    <source>
        <dbReference type="ARBA" id="ARBA00048449"/>
    </source>
</evidence>
<evidence type="ECO:0000313" key="12">
    <source>
        <dbReference type="Proteomes" id="UP001549111"/>
    </source>
</evidence>
<evidence type="ECO:0000313" key="11">
    <source>
        <dbReference type="EMBL" id="MET3604645.1"/>
    </source>
</evidence>
<name>A0ABV2INX9_9BURK</name>
<dbReference type="PROSITE" id="PS00600">
    <property type="entry name" value="AA_TRANSFER_CLASS_3"/>
    <property type="match status" value="1"/>
</dbReference>
<dbReference type="Pfam" id="PF00202">
    <property type="entry name" value="Aminotran_3"/>
    <property type="match status" value="1"/>
</dbReference>
<comment type="subcellular location">
    <subcellularLocation>
        <location evidence="9">Cytoplasm</location>
    </subcellularLocation>
</comment>
<dbReference type="InterPro" id="IPR015421">
    <property type="entry name" value="PyrdxlP-dep_Trfase_major"/>
</dbReference>
<evidence type="ECO:0000256" key="2">
    <source>
        <dbReference type="ARBA" id="ARBA00005063"/>
    </source>
</evidence>
<dbReference type="Gene3D" id="3.40.640.10">
    <property type="entry name" value="Type I PLP-dependent aspartate aminotransferase-like (Major domain)"/>
    <property type="match status" value="1"/>
</dbReference>
<feature type="binding site" evidence="9">
    <location>
        <position position="63"/>
    </location>
    <ligand>
        <name>substrate</name>
    </ligand>
</feature>
<comment type="subunit">
    <text evidence="9">Homodimer.</text>
</comment>
<feature type="binding site" evidence="9">
    <location>
        <begin position="121"/>
        <end position="122"/>
    </location>
    <ligand>
        <name>pyridoxal 5'-phosphate</name>
        <dbReference type="ChEBI" id="CHEBI:597326"/>
    </ligand>
</feature>
<gene>
    <name evidence="9" type="primary">bioA</name>
    <name evidence="11" type="ORF">ABIC99_002461</name>
</gene>
<keyword evidence="7 9" id="KW-0663">Pyridoxal phosphate</keyword>
<comment type="function">
    <text evidence="9">Catalyzes the transfer of the alpha-amino group from S-adenosyl-L-methionine (SAM) to 7-keto-8-aminopelargonic acid (KAPA) to form 7,8-diaminopelargonic acid (DAPA). It is the only aminotransferase known to utilize SAM as an amino donor.</text>
</comment>
<dbReference type="PANTHER" id="PTHR42684:SF17">
    <property type="entry name" value="ADENOSYLMETHIONINE-8-AMINO-7-OXONONANOATE AMINOTRANSFERASE"/>
    <property type="match status" value="1"/>
</dbReference>
<protein>
    <recommendedName>
        <fullName evidence="9">Adenosylmethionine-8-amino-7-oxononanoate aminotransferase</fullName>
        <ecNumber evidence="9">2.6.1.62</ecNumber>
    </recommendedName>
    <alternativeName>
        <fullName evidence="9">7,8-diamino-pelargonic acid aminotransferase</fullName>
        <shortName evidence="9">DAPA AT</shortName>
        <shortName evidence="9">DAPA aminotransferase</shortName>
    </alternativeName>
    <alternativeName>
        <fullName evidence="9">7,8-diaminononanoate synthase</fullName>
        <shortName evidence="9">DANS</shortName>
    </alternativeName>
    <alternativeName>
        <fullName evidence="9">Diaminopelargonic acid synthase</fullName>
    </alternativeName>
</protein>
<feature type="binding site" evidence="9">
    <location>
        <position position="409"/>
    </location>
    <ligand>
        <name>substrate</name>
    </ligand>
</feature>
<dbReference type="HAMAP" id="MF_00834">
    <property type="entry name" value="BioA"/>
    <property type="match status" value="1"/>
</dbReference>
<feature type="binding site" evidence="9">
    <location>
        <begin position="324"/>
        <end position="325"/>
    </location>
    <ligand>
        <name>pyridoxal 5'-phosphate</name>
        <dbReference type="ChEBI" id="CHEBI:597326"/>
    </ligand>
</feature>
<dbReference type="NCBIfam" id="TIGR00508">
    <property type="entry name" value="bioA"/>
    <property type="match status" value="1"/>
</dbReference>
<feature type="region of interest" description="Disordered" evidence="10">
    <location>
        <begin position="451"/>
        <end position="470"/>
    </location>
</feature>
<organism evidence="11 12">
    <name type="scientific">Sphaerotilus sulfidivorans</name>
    <dbReference type="NCBI Taxonomy" id="639200"/>
    <lineage>
        <taxon>Bacteria</taxon>
        <taxon>Pseudomonadati</taxon>
        <taxon>Pseudomonadota</taxon>
        <taxon>Betaproteobacteria</taxon>
        <taxon>Burkholderiales</taxon>
        <taxon>Sphaerotilaceae</taxon>
        <taxon>Sphaerotilus</taxon>
    </lineage>
</organism>
<keyword evidence="9" id="KW-0963">Cytoplasm</keyword>
<feature type="modified residue" description="N6-(pyridoxal phosphate)lysine" evidence="9">
    <location>
        <position position="289"/>
    </location>
</feature>
<dbReference type="Proteomes" id="UP001549111">
    <property type="component" value="Unassembled WGS sequence"/>
</dbReference>
<keyword evidence="12" id="KW-1185">Reference proteome</keyword>
<evidence type="ECO:0000256" key="1">
    <source>
        <dbReference type="ARBA" id="ARBA00001933"/>
    </source>
</evidence>
<feature type="site" description="Participates in the substrate recognition with KAPA and in a stacking interaction with the adenine ring of SAM" evidence="9">
    <location>
        <position position="19"/>
    </location>
</feature>
<dbReference type="CDD" id="cd00610">
    <property type="entry name" value="OAT_like"/>
    <property type="match status" value="1"/>
</dbReference>
<keyword evidence="5 9" id="KW-0949">S-adenosyl-L-methionine</keyword>
<keyword evidence="4 9" id="KW-0808">Transferase</keyword>
<keyword evidence="3 9" id="KW-0032">Aminotransferase</keyword>